<gene>
    <name evidence="1" type="ORF">NQT62_13750</name>
</gene>
<comment type="caution">
    <text evidence="1">The sequence shown here is derived from an EMBL/GenBank/DDBJ whole genome shotgun (WGS) entry which is preliminary data.</text>
</comment>
<protein>
    <recommendedName>
        <fullName evidence="3">CYTH domain-containing protein</fullName>
    </recommendedName>
</protein>
<keyword evidence="2" id="KW-1185">Reference proteome</keyword>
<dbReference type="Proteomes" id="UP001204142">
    <property type="component" value="Unassembled WGS sequence"/>
</dbReference>
<accession>A0ABT1WJ12</accession>
<dbReference type="EMBL" id="JANIGO010000005">
    <property type="protein sequence ID" value="MCQ8897500.1"/>
    <property type="molecule type" value="Genomic_DNA"/>
</dbReference>
<dbReference type="RefSeq" id="WP_256765305.1">
    <property type="nucleotide sequence ID" value="NZ_JANIGO010000005.1"/>
</dbReference>
<evidence type="ECO:0000313" key="2">
    <source>
        <dbReference type="Proteomes" id="UP001204142"/>
    </source>
</evidence>
<proteinExistence type="predicted"/>
<evidence type="ECO:0000313" key="1">
    <source>
        <dbReference type="EMBL" id="MCQ8897500.1"/>
    </source>
</evidence>
<sequence length="203" mass="22728">MECIPHIEELYIRSYPLGASAGAYDRKLIDLPVTLRLQEQSFYLTYRRSLAGQWSVMCSDVQLRALRKHLTVMQVQASELDTELARVFAAVQSSCAEALDALPTHATRRDVLDALIQCGGINPLLVLDEFRFYHLTGPQVLAVRMLPGPDGALDDVIELSLVQWKEFCAVLTTLAPQGRNAMMDWVRNTLQEIRSPLSLENAA</sequence>
<organism evidence="1 2">
    <name type="scientific">Limnobacter humi</name>
    <dbReference type="NCBI Taxonomy" id="1778671"/>
    <lineage>
        <taxon>Bacteria</taxon>
        <taxon>Pseudomonadati</taxon>
        <taxon>Pseudomonadota</taxon>
        <taxon>Betaproteobacteria</taxon>
        <taxon>Burkholderiales</taxon>
        <taxon>Burkholderiaceae</taxon>
        <taxon>Limnobacter</taxon>
    </lineage>
</organism>
<name>A0ABT1WJ12_9BURK</name>
<reference evidence="1 2" key="1">
    <citation type="submission" date="2022-07" db="EMBL/GenBank/DDBJ databases">
        <authorList>
            <person name="Xamxidin M."/>
            <person name="Wu M."/>
        </authorList>
    </citation>
    <scope>NUCLEOTIDE SEQUENCE [LARGE SCALE GENOMIC DNA]</scope>
    <source>
        <strain evidence="1 2">NBRC 111650</strain>
    </source>
</reference>
<evidence type="ECO:0008006" key="3">
    <source>
        <dbReference type="Google" id="ProtNLM"/>
    </source>
</evidence>